<feature type="region of interest" description="Disordered" evidence="1">
    <location>
        <begin position="16"/>
        <end position="43"/>
    </location>
</feature>
<protein>
    <recommendedName>
        <fullName evidence="4">RRM domain-containing protein</fullName>
    </recommendedName>
</protein>
<dbReference type="InterPro" id="IPR035979">
    <property type="entry name" value="RBD_domain_sf"/>
</dbReference>
<evidence type="ECO:0000256" key="1">
    <source>
        <dbReference type="SAM" id="MobiDB-lite"/>
    </source>
</evidence>
<feature type="region of interest" description="Disordered" evidence="1">
    <location>
        <begin position="259"/>
        <end position="315"/>
    </location>
</feature>
<name>A0A6A6Q7P2_9PEZI</name>
<evidence type="ECO:0000313" key="2">
    <source>
        <dbReference type="EMBL" id="KAF2488014.1"/>
    </source>
</evidence>
<dbReference type="Proteomes" id="UP000799767">
    <property type="component" value="Unassembled WGS sequence"/>
</dbReference>
<proteinExistence type="predicted"/>
<dbReference type="GO" id="GO:0003676">
    <property type="term" value="F:nucleic acid binding"/>
    <property type="evidence" value="ECO:0007669"/>
    <property type="project" value="InterPro"/>
</dbReference>
<accession>A0A6A6Q7P2</accession>
<feature type="compositionally biased region" description="Basic and acidic residues" evidence="1">
    <location>
        <begin position="300"/>
        <end position="315"/>
    </location>
</feature>
<reference evidence="2" key="1">
    <citation type="journal article" date="2020" name="Stud. Mycol.">
        <title>101 Dothideomycetes genomes: a test case for predicting lifestyles and emergence of pathogens.</title>
        <authorList>
            <person name="Haridas S."/>
            <person name="Albert R."/>
            <person name="Binder M."/>
            <person name="Bloem J."/>
            <person name="Labutti K."/>
            <person name="Salamov A."/>
            <person name="Andreopoulos B."/>
            <person name="Baker S."/>
            <person name="Barry K."/>
            <person name="Bills G."/>
            <person name="Bluhm B."/>
            <person name="Cannon C."/>
            <person name="Castanera R."/>
            <person name="Culley D."/>
            <person name="Daum C."/>
            <person name="Ezra D."/>
            <person name="Gonzalez J."/>
            <person name="Henrissat B."/>
            <person name="Kuo A."/>
            <person name="Liang C."/>
            <person name="Lipzen A."/>
            <person name="Lutzoni F."/>
            <person name="Magnuson J."/>
            <person name="Mondo S."/>
            <person name="Nolan M."/>
            <person name="Ohm R."/>
            <person name="Pangilinan J."/>
            <person name="Park H.-J."/>
            <person name="Ramirez L."/>
            <person name="Alfaro M."/>
            <person name="Sun H."/>
            <person name="Tritt A."/>
            <person name="Yoshinaga Y."/>
            <person name="Zwiers L.-H."/>
            <person name="Turgeon B."/>
            <person name="Goodwin S."/>
            <person name="Spatafora J."/>
            <person name="Crous P."/>
            <person name="Grigoriev I."/>
        </authorList>
    </citation>
    <scope>NUCLEOTIDE SEQUENCE</scope>
    <source>
        <strain evidence="2">CBS 113389</strain>
    </source>
</reference>
<evidence type="ECO:0008006" key="4">
    <source>
        <dbReference type="Google" id="ProtNLM"/>
    </source>
</evidence>
<organism evidence="2 3">
    <name type="scientific">Neohortaea acidophila</name>
    <dbReference type="NCBI Taxonomy" id="245834"/>
    <lineage>
        <taxon>Eukaryota</taxon>
        <taxon>Fungi</taxon>
        <taxon>Dikarya</taxon>
        <taxon>Ascomycota</taxon>
        <taxon>Pezizomycotina</taxon>
        <taxon>Dothideomycetes</taxon>
        <taxon>Dothideomycetidae</taxon>
        <taxon>Mycosphaerellales</taxon>
        <taxon>Teratosphaeriaceae</taxon>
        <taxon>Neohortaea</taxon>
    </lineage>
</organism>
<dbReference type="CDD" id="cd12261">
    <property type="entry name" value="RRM1_3_MRN1"/>
    <property type="match status" value="1"/>
</dbReference>
<dbReference type="OrthoDB" id="2935572at2759"/>
<dbReference type="AlphaFoldDB" id="A0A6A6Q7P2"/>
<dbReference type="RefSeq" id="XP_033594583.1">
    <property type="nucleotide sequence ID" value="XM_033730537.1"/>
</dbReference>
<dbReference type="GeneID" id="54471539"/>
<evidence type="ECO:0000313" key="3">
    <source>
        <dbReference type="Proteomes" id="UP000799767"/>
    </source>
</evidence>
<dbReference type="EMBL" id="MU001631">
    <property type="protein sequence ID" value="KAF2488014.1"/>
    <property type="molecule type" value="Genomic_DNA"/>
</dbReference>
<dbReference type="SUPFAM" id="SSF54928">
    <property type="entry name" value="RNA-binding domain, RBD"/>
    <property type="match status" value="1"/>
</dbReference>
<gene>
    <name evidence="2" type="ORF">BDY17DRAFT_244488</name>
</gene>
<keyword evidence="3" id="KW-1185">Reference proteome</keyword>
<sequence length="334" mass="36707">MSGRFPATAVGLRSGYSGLDDVHPAPRTPHNNLALPSGQRQVSYGLSSAPEDQIFDDDNDDFNEGCRFTVDASEPVTSAELRTVYLNGLSERTTYADLVSVLRGGKILSLVMRPERAALVSFVHGAADFIAWAKRNDVYVQAKRIEVKWADRQYRLNDHIAQKIAHGATRNLVIHSAVDKGLTEQRIREDMDHIHNLVIIDVTFRSGSAYVSTNSVHNALFARTCMMSRSGYKGCKIEFFRDACDVPLPAHTPPARVPASFGSLRKNPRERRVASQTKQPPLSNRFDLLNIDGVDGSSDGDDRSHSGGDSEIRSMDLKTGVGVSLRLLDVESAA</sequence>